<evidence type="ECO:0000313" key="2">
    <source>
        <dbReference type="Proteomes" id="UP000734854"/>
    </source>
</evidence>
<gene>
    <name evidence="1" type="ORF">ZIOFF_032505</name>
</gene>
<reference evidence="1 2" key="1">
    <citation type="submission" date="2020-08" db="EMBL/GenBank/DDBJ databases">
        <title>Plant Genome Project.</title>
        <authorList>
            <person name="Zhang R.-G."/>
        </authorList>
    </citation>
    <scope>NUCLEOTIDE SEQUENCE [LARGE SCALE GENOMIC DNA]</scope>
    <source>
        <tissue evidence="1">Rhizome</tissue>
    </source>
</reference>
<organism evidence="1 2">
    <name type="scientific">Zingiber officinale</name>
    <name type="common">Ginger</name>
    <name type="synonym">Amomum zingiber</name>
    <dbReference type="NCBI Taxonomy" id="94328"/>
    <lineage>
        <taxon>Eukaryota</taxon>
        <taxon>Viridiplantae</taxon>
        <taxon>Streptophyta</taxon>
        <taxon>Embryophyta</taxon>
        <taxon>Tracheophyta</taxon>
        <taxon>Spermatophyta</taxon>
        <taxon>Magnoliopsida</taxon>
        <taxon>Liliopsida</taxon>
        <taxon>Zingiberales</taxon>
        <taxon>Zingiberaceae</taxon>
        <taxon>Zingiber</taxon>
    </lineage>
</organism>
<dbReference type="Proteomes" id="UP000734854">
    <property type="component" value="Unassembled WGS sequence"/>
</dbReference>
<protein>
    <submittedName>
        <fullName evidence="1">Uncharacterized protein</fullName>
    </submittedName>
</protein>
<dbReference type="AlphaFoldDB" id="A0A8J5GGE6"/>
<accession>A0A8J5GGE6</accession>
<evidence type="ECO:0000313" key="1">
    <source>
        <dbReference type="EMBL" id="KAG6507164.1"/>
    </source>
</evidence>
<sequence>MSTPSVNSSHSALFMVLLPTGDSLKDSLVAVISVDQDVLKTWAESERIKVVSLLSLLSFQYEDLGKLCNDQRTKAAVLAEMDAVGKQAQATISFCLLTIYI</sequence>
<proteinExistence type="predicted"/>
<name>A0A8J5GGE6_ZINOF</name>
<dbReference type="EMBL" id="JACMSC010000009">
    <property type="protein sequence ID" value="KAG6507164.1"/>
    <property type="molecule type" value="Genomic_DNA"/>
</dbReference>
<keyword evidence="2" id="KW-1185">Reference proteome</keyword>
<comment type="caution">
    <text evidence="1">The sequence shown here is derived from an EMBL/GenBank/DDBJ whole genome shotgun (WGS) entry which is preliminary data.</text>
</comment>